<evidence type="ECO:0000256" key="14">
    <source>
        <dbReference type="ARBA" id="ARBA00051045"/>
    </source>
</evidence>
<evidence type="ECO:0000256" key="2">
    <source>
        <dbReference type="ARBA" id="ARBA00006375"/>
    </source>
</evidence>
<gene>
    <name evidence="25" type="ORF">PYX00_009631</name>
</gene>
<keyword evidence="8 24" id="KW-1133">Transmembrane helix</keyword>
<comment type="subcellular location">
    <subcellularLocation>
        <location evidence="1">Mitochondrion inner membrane</location>
        <topology evidence="1">Multi-pass membrane protein</topology>
    </subcellularLocation>
</comment>
<comment type="catalytic activity">
    <reaction evidence="13">
        <text>L-histidine(out) + L-arginine(in) = L-histidine(in) + L-arginine(out)</text>
        <dbReference type="Rhea" id="RHEA:71063"/>
        <dbReference type="ChEBI" id="CHEBI:32682"/>
        <dbReference type="ChEBI" id="CHEBI:57595"/>
    </reaction>
</comment>
<comment type="catalytic activity">
    <reaction evidence="11">
        <text>L-lysine(out) + L-arginine(in) = L-lysine(in) + L-arginine(out)</text>
        <dbReference type="Rhea" id="RHEA:70827"/>
        <dbReference type="ChEBI" id="CHEBI:32551"/>
        <dbReference type="ChEBI" id="CHEBI:32682"/>
    </reaction>
</comment>
<feature type="transmembrane region" description="Helical" evidence="24">
    <location>
        <begin position="61"/>
        <end position="82"/>
    </location>
</feature>
<evidence type="ECO:0000256" key="12">
    <source>
        <dbReference type="ARBA" id="ARBA00050592"/>
    </source>
</evidence>
<evidence type="ECO:0000256" key="4">
    <source>
        <dbReference type="ARBA" id="ARBA00022692"/>
    </source>
</evidence>
<keyword evidence="6" id="KW-0999">Mitochondrion inner membrane</keyword>
<dbReference type="PANTHER" id="PTHR45624">
    <property type="entry name" value="MITOCHONDRIAL BASIC AMINO ACIDS TRANSPORTER-RELATED"/>
    <property type="match status" value="1"/>
</dbReference>
<evidence type="ECO:0000256" key="3">
    <source>
        <dbReference type="ARBA" id="ARBA00022448"/>
    </source>
</evidence>
<dbReference type="Pfam" id="PF00153">
    <property type="entry name" value="Mito_carr"/>
    <property type="match status" value="3"/>
</dbReference>
<feature type="repeat" description="Solcar" evidence="22">
    <location>
        <begin position="180"/>
        <end position="265"/>
    </location>
</feature>
<keyword evidence="5" id="KW-0677">Repeat</keyword>
<comment type="similarity">
    <text evidence="2 23">Belongs to the mitochondrial carrier (TC 2.A.29) family.</text>
</comment>
<keyword evidence="3 23" id="KW-0813">Transport</keyword>
<keyword evidence="9" id="KW-0496">Mitochondrion</keyword>
<evidence type="ECO:0000256" key="9">
    <source>
        <dbReference type="ARBA" id="ARBA00023128"/>
    </source>
</evidence>
<evidence type="ECO:0000256" key="16">
    <source>
        <dbReference type="ARBA" id="ARBA00052673"/>
    </source>
</evidence>
<feature type="transmembrane region" description="Helical" evidence="24">
    <location>
        <begin position="147"/>
        <end position="168"/>
    </location>
</feature>
<evidence type="ECO:0000256" key="19">
    <source>
        <dbReference type="ARBA" id="ARBA00078745"/>
    </source>
</evidence>
<keyword evidence="10 22" id="KW-0472">Membrane</keyword>
<name>A0AAW2HC61_9NEOP</name>
<dbReference type="Gene3D" id="1.50.40.10">
    <property type="entry name" value="Mitochondrial carrier domain"/>
    <property type="match status" value="1"/>
</dbReference>
<evidence type="ECO:0000256" key="20">
    <source>
        <dbReference type="ARBA" id="ARBA00079387"/>
    </source>
</evidence>
<dbReference type="GO" id="GO:1990575">
    <property type="term" value="P:mitochondrial L-ornithine transmembrane transport"/>
    <property type="evidence" value="ECO:0007669"/>
    <property type="project" value="UniProtKB-ARBA"/>
</dbReference>
<evidence type="ECO:0000256" key="15">
    <source>
        <dbReference type="ARBA" id="ARBA00051921"/>
    </source>
</evidence>
<keyword evidence="4 22" id="KW-0812">Transmembrane</keyword>
<accession>A0AAW2HC61</accession>
<dbReference type="PRINTS" id="PR00926">
    <property type="entry name" value="MITOCARRIER"/>
</dbReference>
<dbReference type="AlphaFoldDB" id="A0AAW2HC61"/>
<comment type="caution">
    <text evidence="25">The sequence shown here is derived from an EMBL/GenBank/DDBJ whole genome shotgun (WGS) entry which is preliminary data.</text>
</comment>
<sequence length="297" mass="33174">MLLPSPTIFPGCAGIIVGHPLDTVKVRLQTQDNRKPIYRGTLHCFMSVIRNESVVGLYKGLSSPMVGVAAINAIVFGMYGYIQRRMSDPTSLSSIFIAGAAAGVVQSFICSPMELVKSHLQIHTDRALQSPVKCLSRIYKKDGYRGVFKGLNITIVREGIGFGVYFAVYEWMTRGDKEKVSTFLMLMAGGTSGALSWLSVYPLDVVKSRIQVDGKKLYKNSFDCFFKTARQEGVVCLFRGLSPTLVRAFPTNATTWTVLTWITRLADPNRGKEEYEVSPQFKERRKMEDLPFHFKAS</sequence>
<evidence type="ECO:0000256" key="18">
    <source>
        <dbReference type="ARBA" id="ARBA00076491"/>
    </source>
</evidence>
<evidence type="ECO:0000256" key="24">
    <source>
        <dbReference type="SAM" id="Phobius"/>
    </source>
</evidence>
<keyword evidence="7" id="KW-0029">Amino-acid transport</keyword>
<evidence type="ECO:0000256" key="21">
    <source>
        <dbReference type="ARBA" id="ARBA00080567"/>
    </source>
</evidence>
<proteinExistence type="inferred from homology"/>
<dbReference type="GO" id="GO:0005289">
    <property type="term" value="F:high-affinity L-arginine transmembrane transporter activity"/>
    <property type="evidence" value="ECO:0007669"/>
    <property type="project" value="TreeGrafter"/>
</dbReference>
<evidence type="ECO:0000256" key="6">
    <source>
        <dbReference type="ARBA" id="ARBA00022792"/>
    </source>
</evidence>
<evidence type="ECO:0000256" key="10">
    <source>
        <dbReference type="ARBA" id="ARBA00023136"/>
    </source>
</evidence>
<evidence type="ECO:0000256" key="7">
    <source>
        <dbReference type="ARBA" id="ARBA00022970"/>
    </source>
</evidence>
<dbReference type="SUPFAM" id="SSF103506">
    <property type="entry name" value="Mitochondrial carrier"/>
    <property type="match status" value="1"/>
</dbReference>
<feature type="repeat" description="Solcar" evidence="22">
    <location>
        <begin position="90"/>
        <end position="175"/>
    </location>
</feature>
<comment type="catalytic activity">
    <reaction evidence="16">
        <text>N(omega)-methyl-L-arginine(in) + L-arginine(out) = N(omega)-methyl-L-arginine(out) + L-arginine(in)</text>
        <dbReference type="Rhea" id="RHEA:72803"/>
        <dbReference type="ChEBI" id="CHEBI:32682"/>
        <dbReference type="ChEBI" id="CHEBI:114953"/>
    </reaction>
</comment>
<dbReference type="InterPro" id="IPR002067">
    <property type="entry name" value="MCP"/>
</dbReference>
<evidence type="ECO:0000256" key="17">
    <source>
        <dbReference type="ARBA" id="ARBA00071763"/>
    </source>
</evidence>
<evidence type="ECO:0000256" key="11">
    <source>
        <dbReference type="ARBA" id="ARBA00049090"/>
    </source>
</evidence>
<reference evidence="25" key="1">
    <citation type="journal article" date="2024" name="Gigascience">
        <title>Chromosome-level genome of the poultry shaft louse Menopon gallinae provides insight into the host-switching and adaptive evolution of parasitic lice.</title>
        <authorList>
            <person name="Xu Y."/>
            <person name="Ma L."/>
            <person name="Liu S."/>
            <person name="Liang Y."/>
            <person name="Liu Q."/>
            <person name="He Z."/>
            <person name="Tian L."/>
            <person name="Duan Y."/>
            <person name="Cai W."/>
            <person name="Li H."/>
            <person name="Song F."/>
        </authorList>
    </citation>
    <scope>NUCLEOTIDE SEQUENCE</scope>
    <source>
        <strain evidence="25">Cailab_2023a</strain>
    </source>
</reference>
<dbReference type="FunFam" id="1.50.40.10:FF:000037">
    <property type="entry name" value="Solute carrier family 25 member 29"/>
    <property type="match status" value="1"/>
</dbReference>
<dbReference type="EMBL" id="JARGDH010000005">
    <property type="protein sequence ID" value="KAL0267337.1"/>
    <property type="molecule type" value="Genomic_DNA"/>
</dbReference>
<dbReference type="PANTHER" id="PTHR45624:SF61">
    <property type="entry name" value="MITOCHONDRIAL BASIC AMINO ACIDS TRANSPORTER"/>
    <property type="match status" value="1"/>
</dbReference>
<feature type="repeat" description="Solcar" evidence="22">
    <location>
        <begin position="5"/>
        <end position="85"/>
    </location>
</feature>
<dbReference type="InterPro" id="IPR018108">
    <property type="entry name" value="MCP_transmembrane"/>
</dbReference>
<evidence type="ECO:0000256" key="23">
    <source>
        <dbReference type="RuleBase" id="RU000488"/>
    </source>
</evidence>
<comment type="catalytic activity">
    <reaction evidence="14">
        <text>L-homoarginine(in) + L-arginine(out) = L-homoarginine(out) + L-arginine(in)</text>
        <dbReference type="Rhea" id="RHEA:72799"/>
        <dbReference type="ChEBI" id="CHEBI:32682"/>
        <dbReference type="ChEBI" id="CHEBI:143006"/>
    </reaction>
</comment>
<dbReference type="InterPro" id="IPR023395">
    <property type="entry name" value="MCP_dom_sf"/>
</dbReference>
<comment type="catalytic activity">
    <reaction evidence="12">
        <text>L-histidine(out) = L-histidine(in)</text>
        <dbReference type="Rhea" id="RHEA:72807"/>
        <dbReference type="ChEBI" id="CHEBI:57595"/>
    </reaction>
</comment>
<protein>
    <recommendedName>
        <fullName evidence="17">Mitochondrial basic amino acids transporter</fullName>
    </recommendedName>
    <alternativeName>
        <fullName evidence="21">Carnitine/acylcarnitine translocase-like</fullName>
    </alternativeName>
    <alternativeName>
        <fullName evidence="20">Mitochondrial carnitine/acylcarnitine carrier protein CACL</fullName>
    </alternativeName>
    <alternativeName>
        <fullName evidence="19">Mitochondrial ornithine transporter 3</fullName>
    </alternativeName>
    <alternativeName>
        <fullName evidence="18">Solute carrier family 25 member 29</fullName>
    </alternativeName>
</protein>
<evidence type="ECO:0000256" key="22">
    <source>
        <dbReference type="PROSITE-ProRule" id="PRU00282"/>
    </source>
</evidence>
<evidence type="ECO:0000256" key="13">
    <source>
        <dbReference type="ARBA" id="ARBA00050768"/>
    </source>
</evidence>
<evidence type="ECO:0000256" key="5">
    <source>
        <dbReference type="ARBA" id="ARBA00022737"/>
    </source>
</evidence>
<organism evidence="25">
    <name type="scientific">Menopon gallinae</name>
    <name type="common">poultry shaft louse</name>
    <dbReference type="NCBI Taxonomy" id="328185"/>
    <lineage>
        <taxon>Eukaryota</taxon>
        <taxon>Metazoa</taxon>
        <taxon>Ecdysozoa</taxon>
        <taxon>Arthropoda</taxon>
        <taxon>Hexapoda</taxon>
        <taxon>Insecta</taxon>
        <taxon>Pterygota</taxon>
        <taxon>Neoptera</taxon>
        <taxon>Paraneoptera</taxon>
        <taxon>Psocodea</taxon>
        <taxon>Troctomorpha</taxon>
        <taxon>Phthiraptera</taxon>
        <taxon>Amblycera</taxon>
        <taxon>Menoponidae</taxon>
        <taxon>Menopon</taxon>
    </lineage>
</organism>
<evidence type="ECO:0000313" key="25">
    <source>
        <dbReference type="EMBL" id="KAL0267337.1"/>
    </source>
</evidence>
<evidence type="ECO:0000256" key="8">
    <source>
        <dbReference type="ARBA" id="ARBA00022989"/>
    </source>
</evidence>
<comment type="catalytic activity">
    <reaction evidence="15">
        <text>L-ornithine(in) + L-arginine(out) = L-ornithine(out) + L-arginine(in)</text>
        <dbReference type="Rhea" id="RHEA:34991"/>
        <dbReference type="ChEBI" id="CHEBI:32682"/>
        <dbReference type="ChEBI" id="CHEBI:46911"/>
    </reaction>
</comment>
<feature type="transmembrane region" description="Helical" evidence="24">
    <location>
        <begin position="180"/>
        <end position="201"/>
    </location>
</feature>
<dbReference type="InterPro" id="IPR050567">
    <property type="entry name" value="Mitochondrial_Carrier"/>
</dbReference>
<dbReference type="GO" id="GO:0005743">
    <property type="term" value="C:mitochondrial inner membrane"/>
    <property type="evidence" value="ECO:0007669"/>
    <property type="project" value="UniProtKB-SubCell"/>
</dbReference>
<evidence type="ECO:0000256" key="1">
    <source>
        <dbReference type="ARBA" id="ARBA00004448"/>
    </source>
</evidence>
<dbReference type="PROSITE" id="PS50920">
    <property type="entry name" value="SOLCAR"/>
    <property type="match status" value="3"/>
</dbReference>